<keyword evidence="1" id="KW-0175">Coiled coil</keyword>
<dbReference type="GeneID" id="98147297"/>
<dbReference type="InterPro" id="IPR004827">
    <property type="entry name" value="bZIP"/>
</dbReference>
<dbReference type="Pfam" id="PF00170">
    <property type="entry name" value="bZIP_1"/>
    <property type="match status" value="1"/>
</dbReference>
<dbReference type="SUPFAM" id="SSF57959">
    <property type="entry name" value="Leucine zipper domain"/>
    <property type="match status" value="1"/>
</dbReference>
<reference evidence="4 5" key="1">
    <citation type="submission" date="2024-07" db="EMBL/GenBank/DDBJ databases">
        <title>Section-level genome sequencing and comparative genomics of Aspergillus sections Usti and Cavernicolus.</title>
        <authorList>
            <consortium name="Lawrence Berkeley National Laboratory"/>
            <person name="Nybo J.L."/>
            <person name="Vesth T.C."/>
            <person name="Theobald S."/>
            <person name="Frisvad J.C."/>
            <person name="Larsen T.O."/>
            <person name="Kjaerboelling I."/>
            <person name="Rothschild-Mancinelli K."/>
            <person name="Lyhne E.K."/>
            <person name="Kogle M.E."/>
            <person name="Barry K."/>
            <person name="Clum A."/>
            <person name="Na H."/>
            <person name="Ledsgaard L."/>
            <person name="Lin J."/>
            <person name="Lipzen A."/>
            <person name="Kuo A."/>
            <person name="Riley R."/>
            <person name="Mondo S."/>
            <person name="Labutti K."/>
            <person name="Haridas S."/>
            <person name="Pangalinan J."/>
            <person name="Salamov A.A."/>
            <person name="Simmons B.A."/>
            <person name="Magnuson J.K."/>
            <person name="Chen J."/>
            <person name="Drula E."/>
            <person name="Henrissat B."/>
            <person name="Wiebenga A."/>
            <person name="Lubbers R.J."/>
            <person name="Gomes A.C."/>
            <person name="Macurrencykelacurrency M.R."/>
            <person name="Stajich J."/>
            <person name="Grigoriev I.V."/>
            <person name="Mortensen U.H."/>
            <person name="De Vries R.P."/>
            <person name="Baker S.E."/>
            <person name="Andersen M.R."/>
        </authorList>
    </citation>
    <scope>NUCLEOTIDE SEQUENCE [LARGE SCALE GENOMIC DNA]</scope>
    <source>
        <strain evidence="4 5">CBS 449.75</strain>
    </source>
</reference>
<protein>
    <recommendedName>
        <fullName evidence="3">BZIP domain-containing protein</fullName>
    </recommendedName>
</protein>
<dbReference type="EMBL" id="JBFXLQ010000005">
    <property type="protein sequence ID" value="KAL2870543.1"/>
    <property type="molecule type" value="Genomic_DNA"/>
</dbReference>
<evidence type="ECO:0000313" key="5">
    <source>
        <dbReference type="Proteomes" id="UP001610432"/>
    </source>
</evidence>
<sequence>METECYSTLDWSLTTESGNPVFPAPGQAGDLWTNSELDLLLSASSYPMPVSSQLEGLEDIQQGDPPQLYGGYYMQPEEQIGDHVSSHPPYTAVALSSPNQTKQRPTKRNDDSVRKRGRPRKVPEEGGVNPEERRRMQVRMAQRAYRSRKEANVSSLKNRINQLETAMKQMSTAVISFGDELVRSGALDSYPGLLKPLGNTVQACLALPNLPHDNGDYQLELPEGPSGGRKKKQMLSLYPSPSTSGSEGGDIMDLAEFMDRLHVSCSYQAYLVCANPAFPIRRLERPFRMLFSFMPRSLVAEYFKDWLLARAGHKTLADWDHIPFFQIGGAGTHYPSNGANFFPFPFPQRPSMVVSDLSQFPYDVRQELDDVWFDLGDLEGYLREKAVVFPASIPGLATLGLGEKATNTSSVSRLIQTLVMGAVCLGRSPGFRRCDVERAVEEFQTSTAGSSG</sequence>
<dbReference type="PANTHER" id="PTHR40618">
    <property type="entry name" value="B-ZIP TRANSCRIPTION FACTOR (EUROFUNG)-RELATED"/>
    <property type="match status" value="1"/>
</dbReference>
<feature type="region of interest" description="Disordered" evidence="2">
    <location>
        <begin position="224"/>
        <end position="244"/>
    </location>
</feature>
<dbReference type="Gene3D" id="1.20.5.170">
    <property type="match status" value="1"/>
</dbReference>
<organism evidence="4 5">
    <name type="scientific">Aspergillus lucknowensis</name>
    <dbReference type="NCBI Taxonomy" id="176173"/>
    <lineage>
        <taxon>Eukaryota</taxon>
        <taxon>Fungi</taxon>
        <taxon>Dikarya</taxon>
        <taxon>Ascomycota</taxon>
        <taxon>Pezizomycotina</taxon>
        <taxon>Eurotiomycetes</taxon>
        <taxon>Eurotiomycetidae</taxon>
        <taxon>Eurotiales</taxon>
        <taxon>Aspergillaceae</taxon>
        <taxon>Aspergillus</taxon>
        <taxon>Aspergillus subgen. Nidulantes</taxon>
    </lineage>
</organism>
<comment type="caution">
    <text evidence="4">The sequence shown here is derived from an EMBL/GenBank/DDBJ whole genome shotgun (WGS) entry which is preliminary data.</text>
</comment>
<name>A0ABR4M153_9EURO</name>
<gene>
    <name evidence="4" type="ORF">BJX67DRAFT_377900</name>
</gene>
<dbReference type="RefSeq" id="XP_070889522.1">
    <property type="nucleotide sequence ID" value="XM_071032225.1"/>
</dbReference>
<evidence type="ECO:0000256" key="1">
    <source>
        <dbReference type="SAM" id="Coils"/>
    </source>
</evidence>
<feature type="coiled-coil region" evidence="1">
    <location>
        <begin position="146"/>
        <end position="173"/>
    </location>
</feature>
<evidence type="ECO:0000256" key="2">
    <source>
        <dbReference type="SAM" id="MobiDB-lite"/>
    </source>
</evidence>
<dbReference type="InterPro" id="IPR046347">
    <property type="entry name" value="bZIP_sf"/>
</dbReference>
<accession>A0ABR4M153</accession>
<dbReference type="PANTHER" id="PTHR40618:SF1">
    <property type="entry name" value="B-ZIP TRANSCRIPTION FACTOR (EUROFUNG)"/>
    <property type="match status" value="1"/>
</dbReference>
<feature type="region of interest" description="Disordered" evidence="2">
    <location>
        <begin position="80"/>
        <end position="135"/>
    </location>
</feature>
<dbReference type="Proteomes" id="UP001610432">
    <property type="component" value="Unassembled WGS sequence"/>
</dbReference>
<feature type="compositionally biased region" description="Polar residues" evidence="2">
    <location>
        <begin position="94"/>
        <end position="103"/>
    </location>
</feature>
<feature type="domain" description="BZIP" evidence="3">
    <location>
        <begin position="132"/>
        <end position="172"/>
    </location>
</feature>
<proteinExistence type="predicted"/>
<dbReference type="CDD" id="cd14688">
    <property type="entry name" value="bZIP_YAP"/>
    <property type="match status" value="1"/>
</dbReference>
<evidence type="ECO:0000313" key="4">
    <source>
        <dbReference type="EMBL" id="KAL2870543.1"/>
    </source>
</evidence>
<evidence type="ECO:0000259" key="3">
    <source>
        <dbReference type="Pfam" id="PF00170"/>
    </source>
</evidence>
<keyword evidence="5" id="KW-1185">Reference proteome</keyword>